<accession>V5FF75</accession>
<protein>
    <submittedName>
        <fullName evidence="2">Uncharacterized protein</fullName>
    </submittedName>
</protein>
<dbReference type="InParanoid" id="V5FF75"/>
<comment type="caution">
    <text evidence="2">The sequence shown here is derived from an EMBL/GenBank/DDBJ whole genome shotgun (WGS) entry which is preliminary data.</text>
</comment>
<dbReference type="AlphaFoldDB" id="V5FF75"/>
<evidence type="ECO:0000256" key="1">
    <source>
        <dbReference type="SAM" id="MobiDB-lite"/>
    </source>
</evidence>
<name>V5FF75_BYSSN</name>
<reference evidence="3" key="1">
    <citation type="journal article" date="2014" name="Genome Announc.">
        <title>Draft genome sequence of the formaldehyde-resistant fungus Byssochlamys spectabilis No. 5 (anamorph Paecilomyces variotii No. 5) (NBRC109023).</title>
        <authorList>
            <person name="Oka T."/>
            <person name="Ekino K."/>
            <person name="Fukuda K."/>
            <person name="Nomura Y."/>
        </authorList>
    </citation>
    <scope>NUCLEOTIDE SEQUENCE [LARGE SCALE GENOMIC DNA]</scope>
    <source>
        <strain evidence="3">No. 5 / NBRC 109023</strain>
    </source>
</reference>
<feature type="compositionally biased region" description="Basic and acidic residues" evidence="1">
    <location>
        <begin position="1"/>
        <end position="21"/>
    </location>
</feature>
<sequence length="241" mass="26410">MIKDNHSDRASSVHRSQDPRRSSSFLQVEATGLIGANIESDTELKSSMCNPRLATEFELISTQVLVSDIVDVRERPRGINNGDAGLAIGSEAEKGRASPNRLDVVSGPSGWFPSTIDNVLVEVSKSPVHHASDLDCPYFETCSPRLTAVKAVFWEKYLLRRNPRVTVCVSIAVLFEDEYHRHCYPPAFVMAIVSGNDVPFSRDAIPPASQDIHSHRGIEGAHKPSWAFVSAPQAPGAFFVV</sequence>
<proteinExistence type="predicted"/>
<feature type="region of interest" description="Disordered" evidence="1">
    <location>
        <begin position="1"/>
        <end position="25"/>
    </location>
</feature>
<gene>
    <name evidence="2" type="ORF">PVAR5_4849</name>
</gene>
<evidence type="ECO:0000313" key="2">
    <source>
        <dbReference type="EMBL" id="GAD96199.1"/>
    </source>
</evidence>
<dbReference type="Proteomes" id="UP000018001">
    <property type="component" value="Unassembled WGS sequence"/>
</dbReference>
<dbReference type="EMBL" id="BAUL01000157">
    <property type="protein sequence ID" value="GAD96199.1"/>
    <property type="molecule type" value="Genomic_DNA"/>
</dbReference>
<evidence type="ECO:0000313" key="3">
    <source>
        <dbReference type="Proteomes" id="UP000018001"/>
    </source>
</evidence>
<keyword evidence="3" id="KW-1185">Reference proteome</keyword>
<dbReference type="HOGENOM" id="CLU_1151655_0_0_1"/>
<organism evidence="2 3">
    <name type="scientific">Byssochlamys spectabilis (strain No. 5 / NBRC 109023)</name>
    <name type="common">Paecilomyces variotii</name>
    <dbReference type="NCBI Taxonomy" id="1356009"/>
    <lineage>
        <taxon>Eukaryota</taxon>
        <taxon>Fungi</taxon>
        <taxon>Dikarya</taxon>
        <taxon>Ascomycota</taxon>
        <taxon>Pezizomycotina</taxon>
        <taxon>Eurotiomycetes</taxon>
        <taxon>Eurotiomycetidae</taxon>
        <taxon>Eurotiales</taxon>
        <taxon>Thermoascaceae</taxon>
        <taxon>Paecilomyces</taxon>
    </lineage>
</organism>